<protein>
    <submittedName>
        <fullName evidence="3">Glycogen debranching enzyme N-terminal domain-containing protein</fullName>
    </submittedName>
</protein>
<dbReference type="InterPro" id="IPR010401">
    <property type="entry name" value="AGL/Gdb1"/>
</dbReference>
<dbReference type="RefSeq" id="WP_268061068.1">
    <property type="nucleotide sequence ID" value="NZ_JAPQFJ010000007.1"/>
</dbReference>
<evidence type="ECO:0000259" key="1">
    <source>
        <dbReference type="Pfam" id="PF06202"/>
    </source>
</evidence>
<feature type="domain" description="Glycogen debranching enzyme C-terminal" evidence="1">
    <location>
        <begin position="281"/>
        <end position="653"/>
    </location>
</feature>
<evidence type="ECO:0000259" key="2">
    <source>
        <dbReference type="Pfam" id="PF12439"/>
    </source>
</evidence>
<evidence type="ECO:0000313" key="4">
    <source>
        <dbReference type="Proteomes" id="UP001144612"/>
    </source>
</evidence>
<dbReference type="NCBIfam" id="TIGR01561">
    <property type="entry name" value="gde_arch"/>
    <property type="match status" value="1"/>
</dbReference>
<keyword evidence="4" id="KW-1185">Reference proteome</keyword>
<dbReference type="SUPFAM" id="SSF48208">
    <property type="entry name" value="Six-hairpin glycosidases"/>
    <property type="match status" value="1"/>
</dbReference>
<organism evidence="3 4">
    <name type="scientific">Clostridium brassicae</name>
    <dbReference type="NCBI Taxonomy" id="2999072"/>
    <lineage>
        <taxon>Bacteria</taxon>
        <taxon>Bacillati</taxon>
        <taxon>Bacillota</taxon>
        <taxon>Clostridia</taxon>
        <taxon>Eubacteriales</taxon>
        <taxon>Clostridiaceae</taxon>
        <taxon>Clostridium</taxon>
    </lineage>
</organism>
<dbReference type="Gene3D" id="1.50.10.10">
    <property type="match status" value="1"/>
</dbReference>
<name>A0ABT4D8L3_9CLOT</name>
<dbReference type="Proteomes" id="UP001144612">
    <property type="component" value="Unassembled WGS sequence"/>
</dbReference>
<reference evidence="3" key="1">
    <citation type="submission" date="2022-12" db="EMBL/GenBank/DDBJ databases">
        <title>Clostridium sp. nov., isolated from industrial wastewater.</title>
        <authorList>
            <person name="Jiayan W."/>
        </authorList>
    </citation>
    <scope>NUCLEOTIDE SEQUENCE</scope>
    <source>
        <strain evidence="3">ZC22-4</strain>
    </source>
</reference>
<dbReference type="Pfam" id="PF12439">
    <property type="entry name" value="GDE_N"/>
    <property type="match status" value="1"/>
</dbReference>
<dbReference type="InterPro" id="IPR006451">
    <property type="entry name" value="Glycogen_debranch_arc"/>
</dbReference>
<dbReference type="InterPro" id="IPR008928">
    <property type="entry name" value="6-hairpin_glycosidase_sf"/>
</dbReference>
<gene>
    <name evidence="3" type="ORF">OW729_08540</name>
</gene>
<accession>A0ABT4D8L3</accession>
<evidence type="ECO:0000313" key="3">
    <source>
        <dbReference type="EMBL" id="MCY6958650.1"/>
    </source>
</evidence>
<dbReference type="InterPro" id="IPR032790">
    <property type="entry name" value="GDE_C"/>
</dbReference>
<dbReference type="InterPro" id="IPR012341">
    <property type="entry name" value="6hp_glycosidase-like_sf"/>
</dbReference>
<dbReference type="EMBL" id="JAPQFJ010000007">
    <property type="protein sequence ID" value="MCY6958650.1"/>
    <property type="molecule type" value="Genomic_DNA"/>
</dbReference>
<feature type="domain" description="Glycogen debranching enzyme bacterial and archaeal type N-terminal" evidence="2">
    <location>
        <begin position="15"/>
        <end position="229"/>
    </location>
</feature>
<dbReference type="Pfam" id="PF06202">
    <property type="entry name" value="GDE_C"/>
    <property type="match status" value="1"/>
</dbReference>
<dbReference type="PANTHER" id="PTHR10569:SF2">
    <property type="entry name" value="GLYCOGEN DEBRANCHING ENZYME"/>
    <property type="match status" value="1"/>
</dbReference>
<dbReference type="PANTHER" id="PTHR10569">
    <property type="entry name" value="GLYCOGEN DEBRANCHING ENZYME"/>
    <property type="match status" value="1"/>
</dbReference>
<comment type="caution">
    <text evidence="3">The sequence shown here is derived from an EMBL/GenBank/DDBJ whole genome shotgun (WGS) entry which is preliminary data.</text>
</comment>
<proteinExistence type="predicted"/>
<sequence>MKINKFDTFENGINKEYLLTNGLGGFCSSTVIGANIRKYHSLLNVSINPPTERYLLVSKINEFIEMNNNQYKPCSNQILNGYDKGYENQVDFVLNPLPRFVYEINGIRIEKTIGLKYNSNVTAVTYNIKNSTENISLKLYPLLNNRDHHDNSLVKDLNLKYSHTNNHLNVKINNDLNLNIYCSLGKFVEEKKIYKNMYYVDEEIRGLNPIDNHFIPGYFKIDIAKNSEVNIGIIFQAVLSDEEDILSENAFQIIDHEKMRILNMINNSPYKNPILKKLCYSCDAYIVKRNSTNSKTIIAGYPWFTDWGRDTMISFTGLTLCSRRFDDAKNILETYSKYLNKGILPNMFPDDGVDPLYNTIDASLWYFYAIYKYYIYTKDINFILQIMPTLKSIIEHHIKGTINNIQMDKDCLITGGFEGTQLTWMDVKINDFVPTPRHGKAVEINALWYNSLMTFEYLYKEIVLNIKSISDIQSLNYIQGTYENLAKKIKNSFNKIFWYNEGKYLYDVVRDEFKDTKIRPNMIYSVSLPFTMLDYEKEKCIIDTVIKHLITPYGLRSLSPIDKEYKGEFKGDSYERDSAYHQGTVWSHLMGHFITAFMKVYNDTHAALNFVTPLINHLNEVCINHINEVFDGDTPHTSGGCFAQAWSTGELLRCLVEDIKLN</sequence>
<dbReference type="InterPro" id="IPR024742">
    <property type="entry name" value="Glycogen_debranch_N"/>
</dbReference>